<protein>
    <submittedName>
        <fullName evidence="1">Uncharacterized protein</fullName>
    </submittedName>
</protein>
<dbReference type="EnsemblMetazoa" id="CLYHEMT010569.2">
    <property type="protein sequence ID" value="CLYHEMP010569.2"/>
    <property type="gene ID" value="CLYHEMG010569"/>
</dbReference>
<organism evidence="1 2">
    <name type="scientific">Clytia hemisphaerica</name>
    <dbReference type="NCBI Taxonomy" id="252671"/>
    <lineage>
        <taxon>Eukaryota</taxon>
        <taxon>Metazoa</taxon>
        <taxon>Cnidaria</taxon>
        <taxon>Hydrozoa</taxon>
        <taxon>Hydroidolina</taxon>
        <taxon>Leptothecata</taxon>
        <taxon>Obeliida</taxon>
        <taxon>Clytiidae</taxon>
        <taxon>Clytia</taxon>
    </lineage>
</organism>
<sequence>AILFCKSCKGYNIYQKFLIPSQSYTKEGEVFRTKSPTEWLLRCGKRRSMNTIIEDENCQCTTSNCVKEESEASGNPSNVQCYQNLLVIVLVCAFLFGISSCESKYLSNRQLKPKKIQSETRPKSFITLRQRNCHDVCRFKHRLCNDIASMKKIREEQIICTASKTTCLLKCSALK</sequence>
<evidence type="ECO:0000313" key="1">
    <source>
        <dbReference type="EnsemblMetazoa" id="CLYHEMP010569.2"/>
    </source>
</evidence>
<dbReference type="Proteomes" id="UP000594262">
    <property type="component" value="Unplaced"/>
</dbReference>
<proteinExistence type="predicted"/>
<reference evidence="1" key="1">
    <citation type="submission" date="2021-01" db="UniProtKB">
        <authorList>
            <consortium name="EnsemblMetazoa"/>
        </authorList>
    </citation>
    <scope>IDENTIFICATION</scope>
</reference>
<accession>A0A7M5V6D5</accession>
<dbReference type="AlphaFoldDB" id="A0A7M5V6D5"/>
<evidence type="ECO:0000313" key="2">
    <source>
        <dbReference type="Proteomes" id="UP000594262"/>
    </source>
</evidence>
<name>A0A7M5V6D5_9CNID</name>
<keyword evidence="2" id="KW-1185">Reference proteome</keyword>